<evidence type="ECO:0000256" key="1">
    <source>
        <dbReference type="SAM" id="MobiDB-lite"/>
    </source>
</evidence>
<keyword evidence="3" id="KW-1185">Reference proteome</keyword>
<dbReference type="OrthoDB" id="3058933at2759"/>
<feature type="region of interest" description="Disordered" evidence="1">
    <location>
        <begin position="230"/>
        <end position="253"/>
    </location>
</feature>
<comment type="caution">
    <text evidence="2">The sequence shown here is derived from an EMBL/GenBank/DDBJ whole genome shotgun (WGS) entry which is preliminary data.</text>
</comment>
<evidence type="ECO:0000313" key="2">
    <source>
        <dbReference type="EMBL" id="KAB5587523.1"/>
    </source>
</evidence>
<protein>
    <submittedName>
        <fullName evidence="2">Uncharacterized protein</fullName>
    </submittedName>
</protein>
<name>A0A5N5Q7R4_9AGAM</name>
<gene>
    <name evidence="2" type="ORF">CTheo_9038</name>
</gene>
<evidence type="ECO:0000313" key="3">
    <source>
        <dbReference type="Proteomes" id="UP000383932"/>
    </source>
</evidence>
<reference evidence="2 3" key="1">
    <citation type="journal article" date="2019" name="Fungal Biol. Biotechnol.">
        <title>Draft genome sequence of fastidious pathogen Ceratobasidium theobromae, which causes vascular-streak dieback in Theobroma cacao.</title>
        <authorList>
            <person name="Ali S.S."/>
            <person name="Asman A."/>
            <person name="Shao J."/>
            <person name="Firmansyah A.P."/>
            <person name="Susilo A.W."/>
            <person name="Rosmana A."/>
            <person name="McMahon P."/>
            <person name="Junaid M."/>
            <person name="Guest D."/>
            <person name="Kheng T.Y."/>
            <person name="Meinhardt L.W."/>
            <person name="Bailey B.A."/>
        </authorList>
    </citation>
    <scope>NUCLEOTIDE SEQUENCE [LARGE SCALE GENOMIC DNA]</scope>
    <source>
        <strain evidence="2 3">CT2</strain>
    </source>
</reference>
<dbReference type="EMBL" id="SSOP01001016">
    <property type="protein sequence ID" value="KAB5587523.1"/>
    <property type="molecule type" value="Genomic_DNA"/>
</dbReference>
<feature type="region of interest" description="Disordered" evidence="1">
    <location>
        <begin position="293"/>
        <end position="327"/>
    </location>
</feature>
<feature type="compositionally biased region" description="Low complexity" evidence="1">
    <location>
        <begin position="315"/>
        <end position="327"/>
    </location>
</feature>
<dbReference type="Proteomes" id="UP000383932">
    <property type="component" value="Unassembled WGS sequence"/>
</dbReference>
<sequence length="327" mass="36272">MNEEAIQHECTEKKATAKVCKDHQDEAAEDSLVIEREGNTLELSKLREELLSLKTKNQCLHSRAHKAKVQDNSNAQRLIPAPNKGDMDVELICQHLGLSSNDHDCEWLKVWDTVRSVVCTAGLDWTKRWAKQDYGWLSIIYEAAKNRCPALRQFADHWAVEFIGKQFFHNHFNSQCKKHNTEESDVNVTDGNHDSTMTNPGSGLMAFCQAALRHAVECKAAKWKAMDVEELSGGETPDNDSETELEDLPDSVRKAVKREEIGVHVSTPKATMKPIEKQTVKKRPVVYLKRGCGGKVCSAGRDGGSEGPAPDDAVSESSGQTTSGSEN</sequence>
<organism evidence="2 3">
    <name type="scientific">Ceratobasidium theobromae</name>
    <dbReference type="NCBI Taxonomy" id="1582974"/>
    <lineage>
        <taxon>Eukaryota</taxon>
        <taxon>Fungi</taxon>
        <taxon>Dikarya</taxon>
        <taxon>Basidiomycota</taxon>
        <taxon>Agaricomycotina</taxon>
        <taxon>Agaricomycetes</taxon>
        <taxon>Cantharellales</taxon>
        <taxon>Ceratobasidiaceae</taxon>
        <taxon>Ceratobasidium</taxon>
    </lineage>
</organism>
<accession>A0A5N5Q7R4</accession>
<proteinExistence type="predicted"/>
<dbReference type="AlphaFoldDB" id="A0A5N5Q7R4"/>
<feature type="compositionally biased region" description="Acidic residues" evidence="1">
    <location>
        <begin position="230"/>
        <end position="249"/>
    </location>
</feature>